<reference evidence="4 5" key="1">
    <citation type="submission" date="2019-02" db="EMBL/GenBank/DDBJ databases">
        <title>Hansschlegelia quercus sp. nov., a novel methylotrophic bacterium from buds of oak (Quercus robur L.).</title>
        <authorList>
            <person name="Agafonova N.V."/>
            <person name="Kaparullina E.N."/>
            <person name="Grouzdev D.S."/>
            <person name="Doronina N.V."/>
        </authorList>
    </citation>
    <scope>NUCLEOTIDE SEQUENCE [LARGE SCALE GENOMIC DNA]</scope>
    <source>
        <strain evidence="4 5">Dub</strain>
    </source>
</reference>
<dbReference type="RefSeq" id="WP_131004071.1">
    <property type="nucleotide sequence ID" value="NZ_JBHSZR010000009.1"/>
</dbReference>
<dbReference type="SUPFAM" id="SSF46689">
    <property type="entry name" value="Homeodomain-like"/>
    <property type="match status" value="1"/>
</dbReference>
<evidence type="ECO:0000259" key="3">
    <source>
        <dbReference type="PROSITE" id="PS50977"/>
    </source>
</evidence>
<organism evidence="4 5">
    <name type="scientific">Hansschlegelia quercus</name>
    <dbReference type="NCBI Taxonomy" id="2528245"/>
    <lineage>
        <taxon>Bacteria</taxon>
        <taxon>Pseudomonadati</taxon>
        <taxon>Pseudomonadota</taxon>
        <taxon>Alphaproteobacteria</taxon>
        <taxon>Hyphomicrobiales</taxon>
        <taxon>Methylopilaceae</taxon>
        <taxon>Hansschlegelia</taxon>
    </lineage>
</organism>
<keyword evidence="5" id="KW-1185">Reference proteome</keyword>
<dbReference type="PROSITE" id="PS50977">
    <property type="entry name" value="HTH_TETR_2"/>
    <property type="match status" value="1"/>
</dbReference>
<protein>
    <submittedName>
        <fullName evidence="4">TetR/AcrR family transcriptional regulator</fullName>
    </submittedName>
</protein>
<proteinExistence type="predicted"/>
<dbReference type="AlphaFoldDB" id="A0A4Q9GHH8"/>
<dbReference type="InterPro" id="IPR009057">
    <property type="entry name" value="Homeodomain-like_sf"/>
</dbReference>
<dbReference type="InterPro" id="IPR001647">
    <property type="entry name" value="HTH_TetR"/>
</dbReference>
<feature type="domain" description="HTH tetR-type" evidence="3">
    <location>
        <begin position="12"/>
        <end position="72"/>
    </location>
</feature>
<comment type="caution">
    <text evidence="4">The sequence shown here is derived from an EMBL/GenBank/DDBJ whole genome shotgun (WGS) entry which is preliminary data.</text>
</comment>
<keyword evidence="1 2" id="KW-0238">DNA-binding</keyword>
<sequence>MNDPTPEPKVLADPRERIVDALFALLSDKSWADIGLYEIALRAGVSLSELRILFPSKGAILSGFVRKIDLEVLKVDATDLAGEPVRERIFDVLMRRFEALAPYRDALRKVRDGLVTDPLGAAAMNQVAVSSMQWMLAAASVPESGPFGTARAQALVLLTARVFRTFLNDPDEDLARTMKALDEELRKAERWAERADDLGRLAAPFRSALDRVLGRSTRPKPDDDVASAA</sequence>
<dbReference type="GO" id="GO:0003677">
    <property type="term" value="F:DNA binding"/>
    <property type="evidence" value="ECO:0007669"/>
    <property type="project" value="UniProtKB-UniRule"/>
</dbReference>
<dbReference type="OrthoDB" id="7828598at2"/>
<name>A0A4Q9GHH8_9HYPH</name>
<feature type="DNA-binding region" description="H-T-H motif" evidence="2">
    <location>
        <begin position="35"/>
        <end position="54"/>
    </location>
</feature>
<evidence type="ECO:0000313" key="5">
    <source>
        <dbReference type="Proteomes" id="UP000291613"/>
    </source>
</evidence>
<gene>
    <name evidence="4" type="ORF">EYR15_13405</name>
</gene>
<evidence type="ECO:0000256" key="2">
    <source>
        <dbReference type="PROSITE-ProRule" id="PRU00335"/>
    </source>
</evidence>
<dbReference type="EMBL" id="SIUB01000007">
    <property type="protein sequence ID" value="TBN48588.1"/>
    <property type="molecule type" value="Genomic_DNA"/>
</dbReference>
<evidence type="ECO:0000256" key="1">
    <source>
        <dbReference type="ARBA" id="ARBA00023125"/>
    </source>
</evidence>
<dbReference type="Proteomes" id="UP000291613">
    <property type="component" value="Unassembled WGS sequence"/>
</dbReference>
<dbReference type="Gene3D" id="1.10.357.10">
    <property type="entry name" value="Tetracycline Repressor, domain 2"/>
    <property type="match status" value="1"/>
</dbReference>
<evidence type="ECO:0000313" key="4">
    <source>
        <dbReference type="EMBL" id="TBN48588.1"/>
    </source>
</evidence>
<accession>A0A4Q9GHH8</accession>